<dbReference type="InterPro" id="IPR036291">
    <property type="entry name" value="NAD(P)-bd_dom_sf"/>
</dbReference>
<accession>A0AAD6HL32</accession>
<dbReference type="PROSITE" id="PS00061">
    <property type="entry name" value="ADH_SHORT"/>
    <property type="match status" value="1"/>
</dbReference>
<dbReference type="EMBL" id="JAQJAN010000008">
    <property type="protein sequence ID" value="KAJ5724613.1"/>
    <property type="molecule type" value="Genomic_DNA"/>
</dbReference>
<comment type="caution">
    <text evidence="5">The sequence shown here is derived from an EMBL/GenBank/DDBJ whole genome shotgun (WGS) entry which is preliminary data.</text>
</comment>
<dbReference type="PRINTS" id="PR00080">
    <property type="entry name" value="SDRFAMILY"/>
</dbReference>
<evidence type="ECO:0000256" key="3">
    <source>
        <dbReference type="ARBA" id="ARBA00023002"/>
    </source>
</evidence>
<keyword evidence="3" id="KW-0560">Oxidoreductase</keyword>
<dbReference type="PANTHER" id="PTHR43618">
    <property type="entry name" value="7-ALPHA-HYDROXYSTEROID DEHYDROGENASE"/>
    <property type="match status" value="1"/>
</dbReference>
<dbReference type="GO" id="GO:0016491">
    <property type="term" value="F:oxidoreductase activity"/>
    <property type="evidence" value="ECO:0007669"/>
    <property type="project" value="UniProtKB-KW"/>
</dbReference>
<evidence type="ECO:0000256" key="1">
    <source>
        <dbReference type="ARBA" id="ARBA00006484"/>
    </source>
</evidence>
<dbReference type="Gene3D" id="3.40.50.720">
    <property type="entry name" value="NAD(P)-binding Rossmann-like Domain"/>
    <property type="match status" value="1"/>
</dbReference>
<sequence length="284" mass="31245">MAEYSNRNFQLQSLFNVNNKVALVTGGGSGIGLMATQALAVNEEKLERVVELYNKWIPGEIIPISADVTDKASVQKLVEEFSSKESYLDILINNAGISTGRHDPEPQDSEKLRGSLFDTAEDVSDWDDIFRTNVSQLFFVTTAFLPLLQKATEREYSWSSTVINITSISGIVKVSQHHFAYNASKAAAIHLTNMLAHEIMTSQQRIRVNHIAPGVFPSEMTANESDGKQKSYIPKAKYEQTVPAARPGKEEYMASAILFATTNQYMNGQSIVVDGGYVLAAGSL</sequence>
<dbReference type="Pfam" id="PF00106">
    <property type="entry name" value="adh_short"/>
    <property type="match status" value="1"/>
</dbReference>
<evidence type="ECO:0000313" key="6">
    <source>
        <dbReference type="Proteomes" id="UP001215712"/>
    </source>
</evidence>
<dbReference type="AlphaFoldDB" id="A0AAD6HL32"/>
<reference evidence="5" key="2">
    <citation type="submission" date="2023-01" db="EMBL/GenBank/DDBJ databases">
        <authorList>
            <person name="Petersen C."/>
        </authorList>
    </citation>
    <scope>NUCLEOTIDE SEQUENCE</scope>
    <source>
        <strain evidence="5">IBT 17514</strain>
    </source>
</reference>
<dbReference type="PRINTS" id="PR00081">
    <property type="entry name" value="GDHRDH"/>
</dbReference>
<dbReference type="InterPro" id="IPR052178">
    <property type="entry name" value="Sec_Metab_Biosynth_SDR"/>
</dbReference>
<evidence type="ECO:0000313" key="5">
    <source>
        <dbReference type="EMBL" id="KAJ5724613.1"/>
    </source>
</evidence>
<keyword evidence="6" id="KW-1185">Reference proteome</keyword>
<reference evidence="5" key="1">
    <citation type="journal article" date="2023" name="IMA Fungus">
        <title>Comparative genomic study of the Penicillium genus elucidates a diverse pangenome and 15 lateral gene transfer events.</title>
        <authorList>
            <person name="Petersen C."/>
            <person name="Sorensen T."/>
            <person name="Nielsen M.R."/>
            <person name="Sondergaard T.E."/>
            <person name="Sorensen J.L."/>
            <person name="Fitzpatrick D.A."/>
            <person name="Frisvad J.C."/>
            <person name="Nielsen K.L."/>
        </authorList>
    </citation>
    <scope>NUCLEOTIDE SEQUENCE</scope>
    <source>
        <strain evidence="5">IBT 17514</strain>
    </source>
</reference>
<evidence type="ECO:0000256" key="4">
    <source>
        <dbReference type="RuleBase" id="RU000363"/>
    </source>
</evidence>
<dbReference type="Proteomes" id="UP001215712">
    <property type="component" value="Unassembled WGS sequence"/>
</dbReference>
<dbReference type="SUPFAM" id="SSF51735">
    <property type="entry name" value="NAD(P)-binding Rossmann-fold domains"/>
    <property type="match status" value="1"/>
</dbReference>
<organism evidence="5 6">
    <name type="scientific">Penicillium malachiteum</name>
    <dbReference type="NCBI Taxonomy" id="1324776"/>
    <lineage>
        <taxon>Eukaryota</taxon>
        <taxon>Fungi</taxon>
        <taxon>Dikarya</taxon>
        <taxon>Ascomycota</taxon>
        <taxon>Pezizomycotina</taxon>
        <taxon>Eurotiomycetes</taxon>
        <taxon>Eurotiomycetidae</taxon>
        <taxon>Eurotiales</taxon>
        <taxon>Aspergillaceae</taxon>
        <taxon>Penicillium</taxon>
    </lineage>
</organism>
<dbReference type="PANTHER" id="PTHR43618:SF4">
    <property type="entry name" value="SHORT CHAIN DEHYDROGENASE_REDUCTASE FAMILY (AFU_ORTHOLOGUE AFUA_7G04540)"/>
    <property type="match status" value="1"/>
</dbReference>
<name>A0AAD6HL32_9EURO</name>
<gene>
    <name evidence="5" type="ORF">N7493_006341</name>
</gene>
<dbReference type="InterPro" id="IPR020904">
    <property type="entry name" value="Sc_DH/Rdtase_CS"/>
</dbReference>
<evidence type="ECO:0000256" key="2">
    <source>
        <dbReference type="ARBA" id="ARBA00022857"/>
    </source>
</evidence>
<proteinExistence type="inferred from homology"/>
<dbReference type="InterPro" id="IPR002347">
    <property type="entry name" value="SDR_fam"/>
</dbReference>
<comment type="similarity">
    <text evidence="1 4">Belongs to the short-chain dehydrogenases/reductases (SDR) family.</text>
</comment>
<keyword evidence="2" id="KW-0521">NADP</keyword>
<protein>
    <submittedName>
        <fullName evidence="5">Uncharacterized protein</fullName>
    </submittedName>
</protein>